<reference evidence="1" key="1">
    <citation type="submission" date="2018-05" db="EMBL/GenBank/DDBJ databases">
        <authorList>
            <person name="Lanie J.A."/>
            <person name="Ng W.-L."/>
            <person name="Kazmierczak K.M."/>
            <person name="Andrzejewski T.M."/>
            <person name="Davidsen T.M."/>
            <person name="Wayne K.J."/>
            <person name="Tettelin H."/>
            <person name="Glass J.I."/>
            <person name="Rusch D."/>
            <person name="Podicherti R."/>
            <person name="Tsui H.-C.T."/>
            <person name="Winkler M.E."/>
        </authorList>
    </citation>
    <scope>NUCLEOTIDE SEQUENCE</scope>
</reference>
<name>A0A382V3B9_9ZZZZ</name>
<gene>
    <name evidence="1" type="ORF">METZ01_LOCUS393225</name>
</gene>
<dbReference type="AlphaFoldDB" id="A0A382V3B9"/>
<protein>
    <submittedName>
        <fullName evidence="1">Uncharacterized protein</fullName>
    </submittedName>
</protein>
<feature type="non-terminal residue" evidence="1">
    <location>
        <position position="236"/>
    </location>
</feature>
<evidence type="ECO:0000313" key="1">
    <source>
        <dbReference type="EMBL" id="SVD40371.1"/>
    </source>
</evidence>
<dbReference type="SUPFAM" id="SSF56935">
    <property type="entry name" value="Porins"/>
    <property type="match status" value="1"/>
</dbReference>
<accession>A0A382V3B9</accession>
<organism evidence="1">
    <name type="scientific">marine metagenome</name>
    <dbReference type="NCBI Taxonomy" id="408172"/>
    <lineage>
        <taxon>unclassified sequences</taxon>
        <taxon>metagenomes</taxon>
        <taxon>ecological metagenomes</taxon>
    </lineage>
</organism>
<proteinExistence type="predicted"/>
<sequence length="236" mass="27187">MHHKLVLVLVFLTPIFSKEKIHYSHSGYFTAATIHRLSDGSIIKIPYRILSYEPVLSFNNFNIVANTALEFRLKDIDKIMESDLTPDLRELYVEWISPFGDFSFGKQIITWGSASENNPTDNISPYNYYYLFSMGKERKEGIISFNSTLYWNNLKLNTVLIPQHNTNVLPLNDPEFAISSPIVPKDEQIMELDNPYEYGLSMNLPFNSLDITTSYFSGYDRIVSFFGANAWSDKAF</sequence>
<dbReference type="EMBL" id="UINC01148469">
    <property type="protein sequence ID" value="SVD40371.1"/>
    <property type="molecule type" value="Genomic_DNA"/>
</dbReference>